<dbReference type="Proteomes" id="UP000485484">
    <property type="component" value="Unassembled WGS sequence"/>
</dbReference>
<gene>
    <name evidence="1" type="ORF">BWY73_01388</name>
</gene>
<protein>
    <submittedName>
        <fullName evidence="1">CobQ/CobB/MinD/ParA nucleotide binding domain protein</fullName>
    </submittedName>
</protein>
<dbReference type="InterPro" id="IPR027417">
    <property type="entry name" value="P-loop_NTPase"/>
</dbReference>
<dbReference type="Gene3D" id="3.40.50.300">
    <property type="entry name" value="P-loop containing nucleotide triphosphate hydrolases"/>
    <property type="match status" value="1"/>
</dbReference>
<dbReference type="EMBL" id="MWAK01000298">
    <property type="protein sequence ID" value="OPZ90060.1"/>
    <property type="molecule type" value="Genomic_DNA"/>
</dbReference>
<organism evidence="1">
    <name type="scientific">candidate division TA06 bacterium ADurb.Bin417</name>
    <dbReference type="NCBI Taxonomy" id="1852828"/>
    <lineage>
        <taxon>Bacteria</taxon>
        <taxon>Bacteria division TA06</taxon>
    </lineage>
</organism>
<accession>A0A1V5MAV7</accession>
<reference evidence="1" key="1">
    <citation type="submission" date="2017-02" db="EMBL/GenBank/DDBJ databases">
        <title>Delving into the versatile metabolic prowess of the omnipresent phylum Bacteroidetes.</title>
        <authorList>
            <person name="Nobu M.K."/>
            <person name="Mei R."/>
            <person name="Narihiro T."/>
            <person name="Kuroda K."/>
            <person name="Liu W.-T."/>
        </authorList>
    </citation>
    <scope>NUCLEOTIDE SEQUENCE</scope>
    <source>
        <strain evidence="1">ADurb.Bin417</strain>
    </source>
</reference>
<proteinExistence type="predicted"/>
<evidence type="ECO:0000313" key="1">
    <source>
        <dbReference type="EMBL" id="OPZ90060.1"/>
    </source>
</evidence>
<dbReference type="AlphaFoldDB" id="A0A1V5MAV7"/>
<comment type="caution">
    <text evidence="1">The sequence shown here is derived from an EMBL/GenBank/DDBJ whole genome shotgun (WGS) entry which is preliminary data.</text>
</comment>
<name>A0A1V5MAV7_UNCT6</name>
<dbReference type="PANTHER" id="PTHR43063:SF1">
    <property type="entry name" value="4FE-4S CLUSTER CONTAINING PARA FAMILY ATPASE PROTEIN"/>
    <property type="match status" value="1"/>
</dbReference>
<dbReference type="PANTHER" id="PTHR43063">
    <property type="entry name" value="4FE-4S CLUSTER CONTAINING PARA FAMILY ATPASE PROTEIN"/>
    <property type="match status" value="1"/>
</dbReference>
<dbReference type="SUPFAM" id="SSF52540">
    <property type="entry name" value="P-loop containing nucleoside triphosphate hydrolases"/>
    <property type="match status" value="1"/>
</dbReference>
<sequence>MAPTLIRAVKARRQTDRPAILDAPPGTSCPVITTLRKADFALLVTEPTPFGLYDLTMAVEMIRELKIPFGVIVNRVGVGDDRVHAFCRETGIPILLEIPDDRRIAEAYSRGEILVEARPEYRALFTGLLEKIKKAGGNNRLKEGKE</sequence>